<dbReference type="InterPro" id="IPR006162">
    <property type="entry name" value="Ppantetheine_attach_site"/>
</dbReference>
<dbReference type="FunFam" id="3.40.50.980:FF:000001">
    <property type="entry name" value="Non-ribosomal peptide synthetase"/>
    <property type="match status" value="2"/>
</dbReference>
<dbReference type="InterPro" id="IPR020806">
    <property type="entry name" value="PKS_PP-bd"/>
</dbReference>
<dbReference type="Pfam" id="PF00668">
    <property type="entry name" value="Condensation"/>
    <property type="match status" value="1"/>
</dbReference>
<dbReference type="Gene3D" id="3.30.300.30">
    <property type="match status" value="2"/>
</dbReference>
<dbReference type="RefSeq" id="WP_131889796.1">
    <property type="nucleotide sequence ID" value="NZ_SMKU01000016.1"/>
</dbReference>
<dbReference type="InterPro" id="IPR045851">
    <property type="entry name" value="AMP-bd_C_sf"/>
</dbReference>
<dbReference type="Gene3D" id="1.10.1200.10">
    <property type="entry name" value="ACP-like"/>
    <property type="match status" value="2"/>
</dbReference>
<dbReference type="Pfam" id="PF00550">
    <property type="entry name" value="PP-binding"/>
    <property type="match status" value="2"/>
</dbReference>
<dbReference type="Proteomes" id="UP000294513">
    <property type="component" value="Unassembled WGS sequence"/>
</dbReference>
<dbReference type="SMART" id="SM00823">
    <property type="entry name" value="PKS_PP"/>
    <property type="match status" value="1"/>
</dbReference>
<dbReference type="PROSITE" id="PS00012">
    <property type="entry name" value="PHOSPHOPANTETHEINE"/>
    <property type="match status" value="2"/>
</dbReference>
<dbReference type="GO" id="GO:0043041">
    <property type="term" value="P:amino acid activation for nonribosomal peptide biosynthetic process"/>
    <property type="evidence" value="ECO:0007669"/>
    <property type="project" value="TreeGrafter"/>
</dbReference>
<dbReference type="CDD" id="cd05930">
    <property type="entry name" value="A_NRPS"/>
    <property type="match status" value="2"/>
</dbReference>
<proteinExistence type="predicted"/>
<dbReference type="PROSITE" id="PS00455">
    <property type="entry name" value="AMP_BINDING"/>
    <property type="match status" value="1"/>
</dbReference>
<evidence type="ECO:0000256" key="3">
    <source>
        <dbReference type="ARBA" id="ARBA00022553"/>
    </source>
</evidence>
<dbReference type="InterPro" id="IPR025110">
    <property type="entry name" value="AMP-bd_C"/>
</dbReference>
<dbReference type="InterPro" id="IPR020845">
    <property type="entry name" value="AMP-binding_CS"/>
</dbReference>
<keyword evidence="3" id="KW-0597">Phosphoprotein</keyword>
<dbReference type="EMBL" id="SMKU01000016">
    <property type="protein sequence ID" value="TDD94818.1"/>
    <property type="molecule type" value="Genomic_DNA"/>
</dbReference>
<dbReference type="Gene3D" id="2.30.38.10">
    <property type="entry name" value="Luciferase, Domain 3"/>
    <property type="match status" value="1"/>
</dbReference>
<dbReference type="Pfam" id="PF13193">
    <property type="entry name" value="AMP-binding_C"/>
    <property type="match status" value="2"/>
</dbReference>
<dbReference type="InterPro" id="IPR023213">
    <property type="entry name" value="CAT-like_dom_sf"/>
</dbReference>
<comment type="cofactor">
    <cofactor evidence="1">
        <name>pantetheine 4'-phosphate</name>
        <dbReference type="ChEBI" id="CHEBI:47942"/>
    </cofactor>
</comment>
<dbReference type="NCBIfam" id="TIGR01733">
    <property type="entry name" value="AA-adenyl-dom"/>
    <property type="match status" value="2"/>
</dbReference>
<dbReference type="GO" id="GO:0005737">
    <property type="term" value="C:cytoplasm"/>
    <property type="evidence" value="ECO:0007669"/>
    <property type="project" value="TreeGrafter"/>
</dbReference>
<dbReference type="InterPro" id="IPR036736">
    <property type="entry name" value="ACP-like_sf"/>
</dbReference>
<organism evidence="5 6">
    <name type="scientific">Actinomadura rubrisoli</name>
    <dbReference type="NCBI Taxonomy" id="2530368"/>
    <lineage>
        <taxon>Bacteria</taxon>
        <taxon>Bacillati</taxon>
        <taxon>Actinomycetota</taxon>
        <taxon>Actinomycetes</taxon>
        <taxon>Streptosporangiales</taxon>
        <taxon>Thermomonosporaceae</taxon>
        <taxon>Actinomadura</taxon>
    </lineage>
</organism>
<accession>A0A4R5C592</accession>
<evidence type="ECO:0000313" key="5">
    <source>
        <dbReference type="EMBL" id="TDD94818.1"/>
    </source>
</evidence>
<dbReference type="CDD" id="cd19531">
    <property type="entry name" value="LCL_NRPS-like"/>
    <property type="match status" value="1"/>
</dbReference>
<sequence>MDQLLPELVARQAGRTPDAVAVVEGKRTLSYADLNARADRLAGRLRELGAGPGAFVAVCMHRRIGLVTALLAVWRAGAAYVPIDPAYPAERIRLILEDTGTKVLLTEKALADGLPQGAATPFVVRPDGTVPARRGTPADAGPFEAVAVSGADAAYAIYTSGSTGLPKGVVVTHAGIANRVGWTVERHGLGPADRVLQKTSLGFDAAVWEFFAPLVSGGTVVLAPIGAERDPAALVAAAARHKVTVLQAVPSVYAALVEQPRWTKCTSLRLLFSAGEALHGGLAARLTAHLDADLWNTYGPTECAIDITAHQWDPDRDTGPVPIGRPITGLRVRVMDEHGALAPVGVPGELFAGGPAVARGYLGRPRQTAERFVPDPYGAEGERLYRTGDRVRWREDGALEYLGRLDDQVKVNGVRIEPAEIEAVLAGHPEVNGVVVAARSGPGETGRLLAFLRGTGAPAAGLRAYLSERLPETHVPSAFVTVEDFPRTASGKVDRNALLDAAASKAPERPAYVAPRTAAERTVAEVWQDLLGMDGIGVHDDFFALGGSSLLLTRLAGRLPKSGDGQVVLRGLFAASTVEEQAALLDGAGERVPAIRPVPRDAPLPLSSGQHRLWFLDRMSPGSREWVAPLFLRLPADTAEATVQDALATVEERHEALRTRYAEQGGEPLQTVVEPGPVELRVEDAAAGDLERLFGEQFERGFDLENGPLWRALLVRIPGEDHVLLVTTHHIASDGWTTVILEREIRALCTGGPVPPVPPVQYADYAVWQRERLTDEVMETELDHWRRTLDGMPALALPTDRPRPPVRDGRGAGVAVEIPHELSARLDELGRRCGATPFMTLLAGFAVLLARHGGEWDVPVGTPVAGRSRPEVEQVAGFFLNSLTLRCRLEGGLAFEDAVRRVREVAADAFAHQDLPFERLVDELASAGDLSRTPLYQAAFDLAEEGTTSVVTGDDAALGAFQRAWRVAKTDLTLFLWRRPDGALAGAFEYATALFEEDTVQRLADRFVRLLTAFADDPGTRLDAVDLLAGEELAEPSSGWNDTARAWEPDGEPALTVPALIETAIADHPDAEAVGCGTTTLSYARLGAAADRTARALVREGVRPGDVVGVLAERSADMVVAMLAAWKAGAAYLPIDPTVPDERAAVMLEQAGAVLTLAPEAHHARLSGRTLTVSSDGPDGTEPLWVHTDPDSAAYVVFTSGSTGTPKGVVVTHRGLANHVLWAAEELATRGSGGAPIFSSVAFDLVVPNLWAPLVSGQRVWLMPASAELDEIGARVVPAGPFSFVKLTPGHLDVLLHQVSAKELAGMAGIWVVAGEAFPRDLLRRFQDLAPAAVVLNEYGPTEASVGTCVYPVTEPFAGEVVPIGRPLPNMAMHVLDGGMRPVPPGVVGDLYVGGTGVARGYAGAPGMTADRFVPDPSGPPGARIYRTGDLVRRRADGVVEFVGRADDQVKIRGFRVEPGDVRAALLAHPGVREAFVAFRDGRLVAYHTSETAAEELVAHCAGRLPEYMVPGAFVRLDRLPLNANGKVDRSALPAPEAATEDDAPVPPGNEVEEHISSIWFDLLGHDAGVRRSFFQSGGHSILAIRLIAQLQDDYGIDLPIRVVFERPTVAELAQEIEDRVRAEIDELVDQPAGANDEGGTR</sequence>
<comment type="caution">
    <text evidence="5">The sequence shown here is derived from an EMBL/GenBank/DDBJ whole genome shotgun (WGS) entry which is preliminary data.</text>
</comment>
<evidence type="ECO:0000256" key="1">
    <source>
        <dbReference type="ARBA" id="ARBA00001957"/>
    </source>
</evidence>
<dbReference type="PANTHER" id="PTHR45527:SF1">
    <property type="entry name" value="FATTY ACID SYNTHASE"/>
    <property type="match status" value="1"/>
</dbReference>
<dbReference type="FunFam" id="2.30.38.10:FF:000001">
    <property type="entry name" value="Non-ribosomal peptide synthetase PvdI"/>
    <property type="match status" value="2"/>
</dbReference>
<dbReference type="OrthoDB" id="3671989at2"/>
<dbReference type="Gene3D" id="3.40.50.980">
    <property type="match status" value="2"/>
</dbReference>
<dbReference type="Gene3D" id="3.30.559.10">
    <property type="entry name" value="Chloramphenicol acetyltransferase-like domain"/>
    <property type="match status" value="1"/>
</dbReference>
<dbReference type="GO" id="GO:0044550">
    <property type="term" value="P:secondary metabolite biosynthetic process"/>
    <property type="evidence" value="ECO:0007669"/>
    <property type="project" value="TreeGrafter"/>
</dbReference>
<dbReference type="Gene3D" id="3.30.559.30">
    <property type="entry name" value="Nonribosomal peptide synthetase, condensation domain"/>
    <property type="match status" value="1"/>
</dbReference>
<dbReference type="InterPro" id="IPR042099">
    <property type="entry name" value="ANL_N_sf"/>
</dbReference>
<dbReference type="SUPFAM" id="SSF56801">
    <property type="entry name" value="Acetyl-CoA synthetase-like"/>
    <property type="match status" value="2"/>
</dbReference>
<dbReference type="GO" id="GO:0003824">
    <property type="term" value="F:catalytic activity"/>
    <property type="evidence" value="ECO:0007669"/>
    <property type="project" value="InterPro"/>
</dbReference>
<dbReference type="InterPro" id="IPR009081">
    <property type="entry name" value="PP-bd_ACP"/>
</dbReference>
<dbReference type="Pfam" id="PF00501">
    <property type="entry name" value="AMP-binding"/>
    <property type="match status" value="2"/>
</dbReference>
<keyword evidence="2" id="KW-0596">Phosphopantetheine</keyword>
<name>A0A4R5C592_9ACTN</name>
<gene>
    <name evidence="5" type="ORF">E1298_06080</name>
</gene>
<dbReference type="GO" id="GO:0008610">
    <property type="term" value="P:lipid biosynthetic process"/>
    <property type="evidence" value="ECO:0007669"/>
    <property type="project" value="UniProtKB-ARBA"/>
</dbReference>
<feature type="domain" description="Carrier" evidence="4">
    <location>
        <begin position="1547"/>
        <end position="1621"/>
    </location>
</feature>
<protein>
    <submittedName>
        <fullName evidence="5">Amino acid adenylation domain-containing protein</fullName>
    </submittedName>
</protein>
<dbReference type="InterPro" id="IPR000873">
    <property type="entry name" value="AMP-dep_synth/lig_dom"/>
</dbReference>
<dbReference type="FunFam" id="3.40.50.12780:FF:000012">
    <property type="entry name" value="Non-ribosomal peptide synthetase"/>
    <property type="match status" value="1"/>
</dbReference>
<dbReference type="PANTHER" id="PTHR45527">
    <property type="entry name" value="NONRIBOSOMAL PEPTIDE SYNTHETASE"/>
    <property type="match status" value="1"/>
</dbReference>
<dbReference type="PROSITE" id="PS50075">
    <property type="entry name" value="CARRIER"/>
    <property type="match status" value="2"/>
</dbReference>
<reference evidence="5 6" key="1">
    <citation type="submission" date="2019-03" db="EMBL/GenBank/DDBJ databases">
        <title>Draft genome sequences of novel Actinobacteria.</title>
        <authorList>
            <person name="Sahin N."/>
            <person name="Ay H."/>
            <person name="Saygin H."/>
        </authorList>
    </citation>
    <scope>NUCLEOTIDE SEQUENCE [LARGE SCALE GENOMIC DNA]</scope>
    <source>
        <strain evidence="5 6">H3C3</strain>
    </source>
</reference>
<evidence type="ECO:0000313" key="6">
    <source>
        <dbReference type="Proteomes" id="UP000294513"/>
    </source>
</evidence>
<dbReference type="InterPro" id="IPR001242">
    <property type="entry name" value="Condensation_dom"/>
</dbReference>
<dbReference type="InterPro" id="IPR010071">
    <property type="entry name" value="AA_adenyl_dom"/>
</dbReference>
<dbReference type="SUPFAM" id="SSF52777">
    <property type="entry name" value="CoA-dependent acyltransferases"/>
    <property type="match status" value="2"/>
</dbReference>
<dbReference type="Gene3D" id="3.40.50.12780">
    <property type="entry name" value="N-terminal domain of ligase-like"/>
    <property type="match status" value="1"/>
</dbReference>
<dbReference type="SUPFAM" id="SSF47336">
    <property type="entry name" value="ACP-like"/>
    <property type="match status" value="2"/>
</dbReference>
<evidence type="ECO:0000256" key="2">
    <source>
        <dbReference type="ARBA" id="ARBA00022450"/>
    </source>
</evidence>
<keyword evidence="6" id="KW-1185">Reference proteome</keyword>
<feature type="domain" description="Carrier" evidence="4">
    <location>
        <begin position="514"/>
        <end position="589"/>
    </location>
</feature>
<evidence type="ECO:0000259" key="4">
    <source>
        <dbReference type="PROSITE" id="PS50075"/>
    </source>
</evidence>
<dbReference type="GO" id="GO:0031177">
    <property type="term" value="F:phosphopantetheine binding"/>
    <property type="evidence" value="ECO:0007669"/>
    <property type="project" value="InterPro"/>
</dbReference>